<feature type="domain" description="Enoyl reductase (ER)" evidence="5">
    <location>
        <begin position="274"/>
        <end position="533"/>
    </location>
</feature>
<evidence type="ECO:0000256" key="2">
    <source>
        <dbReference type="ARBA" id="ARBA00023268"/>
    </source>
</evidence>
<dbReference type="PANTHER" id="PTHR43775:SF49">
    <property type="entry name" value="SYNTHASE, PUTATIVE (JCVI)-RELATED"/>
    <property type="match status" value="1"/>
</dbReference>
<dbReference type="InterPro" id="IPR013154">
    <property type="entry name" value="ADH-like_N"/>
</dbReference>
<keyword evidence="1" id="KW-0808">Transferase</keyword>
<keyword evidence="7" id="KW-1185">Reference proteome</keyword>
<evidence type="ECO:0000313" key="7">
    <source>
        <dbReference type="Proteomes" id="UP001305779"/>
    </source>
</evidence>
<feature type="domain" description="Ketoreductase" evidence="4">
    <location>
        <begin position="557"/>
        <end position="721"/>
    </location>
</feature>
<sequence length="901" mass="96957">MPSAKPLSTFSKAPTKAETCFPATRPGSNFTWQDEHSSTSVNSNIKEQPYISTTRWSAELAAAGFQAPEAIVMDRPVPYQSSAGILASAGQRSERSARVTLLSYGEDSPYVKELTGHFQSLGTGVDTCRFGDAIPESQDAISLLDLQASLLFDHLKTPKTKMIWLTRSAQVNCQDPRNAMILGLARTARNEMSLKLFTVEVDDDCATSFVTDAVSRMLSMINTLDIHGDATDPDWEYDEVLVPRLHWQGMGDALMKALPKTESRSKTLNVRTPGLPQTMEWVEQGSLSVGENEVLVDVKATGVNFKDVLIALGVGSGIVHTVGSKVSNVRAGDKVLFIASGCFSTQKVVSASACARIDETMSFEQAAAMPCVYATSAMALVDKANLQPGQTVLIHSACGGVGLAALEVARHLGASVYCTVGSKRKIQYLMDNYGIDSGDSSFLPDVMAARKGRGVDVVCLAEFGMMMEIGKRDFRRRAQLAMELFEDHRTFVGLDLFQVAVKQPAKAADFSASSIHDAFRFIQGGQHNGKIVVTMPDDVEELQSAAAMPEISLRGDRSYLLVGGLGGLGRAVASWMSERGARHLLFMSRSAGDKSTTAAFKDELAAQGCQAQFVQGSVVNAADVEQAVKIAAAPIAGAINTSMLLRDIALPELTFADWKTCVEPKVNGTSTSPTPSTSSSSSLPTRRPMGAANTSLDAFVQHRHGLEQSASVIDIGAMGEVGSVSQNQEIMTKFHKTGMRLLTEDNLLDATSLAILRSAPRDTRTADGGYLQSSQILTGFETIVPISLPTNRVAWKRDVRMSIYHNINGATETASSSAAEEDGLKAFLLSAVKVQYPLRQRRRGSEPEALGVDSLVAMEVRNWIRKQTAADISVFIILQSTLLGLTSNIRTAVLARLEASS</sequence>
<dbReference type="SUPFAM" id="SSF50129">
    <property type="entry name" value="GroES-like"/>
    <property type="match status" value="1"/>
</dbReference>
<proteinExistence type="predicted"/>
<evidence type="ECO:0000259" key="5">
    <source>
        <dbReference type="SMART" id="SM00829"/>
    </source>
</evidence>
<dbReference type="SUPFAM" id="SSF47336">
    <property type="entry name" value="ACP-like"/>
    <property type="match status" value="1"/>
</dbReference>
<dbReference type="SMART" id="SM00822">
    <property type="entry name" value="PKS_KR"/>
    <property type="match status" value="1"/>
</dbReference>
<dbReference type="InterPro" id="IPR011032">
    <property type="entry name" value="GroES-like_sf"/>
</dbReference>
<evidence type="ECO:0000259" key="4">
    <source>
        <dbReference type="SMART" id="SM00822"/>
    </source>
</evidence>
<evidence type="ECO:0000313" key="6">
    <source>
        <dbReference type="EMBL" id="KAK4495159.1"/>
    </source>
</evidence>
<dbReference type="Proteomes" id="UP001305779">
    <property type="component" value="Unassembled WGS sequence"/>
</dbReference>
<evidence type="ECO:0000256" key="1">
    <source>
        <dbReference type="ARBA" id="ARBA00022679"/>
    </source>
</evidence>
<dbReference type="Pfam" id="PF08240">
    <property type="entry name" value="ADH_N"/>
    <property type="match status" value="1"/>
</dbReference>
<protein>
    <recommendedName>
        <fullName evidence="8">Polyketide synthase</fullName>
    </recommendedName>
</protein>
<dbReference type="InterPro" id="IPR013968">
    <property type="entry name" value="PKS_KR"/>
</dbReference>
<evidence type="ECO:0000256" key="3">
    <source>
        <dbReference type="SAM" id="MobiDB-lite"/>
    </source>
</evidence>
<dbReference type="InterPro" id="IPR020843">
    <property type="entry name" value="ER"/>
</dbReference>
<dbReference type="SMART" id="SM00829">
    <property type="entry name" value="PKS_ER"/>
    <property type="match status" value="1"/>
</dbReference>
<dbReference type="PROSITE" id="PS00012">
    <property type="entry name" value="PHOSPHOPANTETHEINE"/>
    <property type="match status" value="1"/>
</dbReference>
<accession>A0ABR0E160</accession>
<dbReference type="InterPro" id="IPR006162">
    <property type="entry name" value="Ppantetheine_attach_site"/>
</dbReference>
<dbReference type="InterPro" id="IPR036736">
    <property type="entry name" value="ACP-like_sf"/>
</dbReference>
<organism evidence="6 7">
    <name type="scientific">Zasmidium cellare</name>
    <name type="common">Wine cellar mold</name>
    <name type="synonym">Racodium cellare</name>
    <dbReference type="NCBI Taxonomy" id="395010"/>
    <lineage>
        <taxon>Eukaryota</taxon>
        <taxon>Fungi</taxon>
        <taxon>Dikarya</taxon>
        <taxon>Ascomycota</taxon>
        <taxon>Pezizomycotina</taxon>
        <taxon>Dothideomycetes</taxon>
        <taxon>Dothideomycetidae</taxon>
        <taxon>Mycosphaerellales</taxon>
        <taxon>Mycosphaerellaceae</taxon>
        <taxon>Zasmidium</taxon>
    </lineage>
</organism>
<feature type="compositionally biased region" description="Low complexity" evidence="3">
    <location>
        <begin position="669"/>
        <end position="685"/>
    </location>
</feature>
<dbReference type="InterPro" id="IPR050091">
    <property type="entry name" value="PKS_NRPS_Biosynth_Enz"/>
</dbReference>
<dbReference type="EMBL" id="JAXOVC010000012">
    <property type="protein sequence ID" value="KAK4495159.1"/>
    <property type="molecule type" value="Genomic_DNA"/>
</dbReference>
<dbReference type="Gene3D" id="3.40.50.720">
    <property type="entry name" value="NAD(P)-binding Rossmann-like Domain"/>
    <property type="match status" value="1"/>
</dbReference>
<dbReference type="InterPro" id="IPR036291">
    <property type="entry name" value="NAD(P)-bd_dom_sf"/>
</dbReference>
<dbReference type="Gene3D" id="3.90.180.10">
    <property type="entry name" value="Medium-chain alcohol dehydrogenases, catalytic domain"/>
    <property type="match status" value="1"/>
</dbReference>
<keyword evidence="2" id="KW-0511">Multifunctional enzyme</keyword>
<dbReference type="CDD" id="cd05195">
    <property type="entry name" value="enoyl_red"/>
    <property type="match status" value="1"/>
</dbReference>
<comment type="caution">
    <text evidence="6">The sequence shown here is derived from an EMBL/GenBank/DDBJ whole genome shotgun (WGS) entry which is preliminary data.</text>
</comment>
<gene>
    <name evidence="6" type="ORF">PRZ48_013486</name>
</gene>
<evidence type="ECO:0008006" key="8">
    <source>
        <dbReference type="Google" id="ProtNLM"/>
    </source>
</evidence>
<dbReference type="InterPro" id="IPR057326">
    <property type="entry name" value="KR_dom"/>
</dbReference>
<feature type="region of interest" description="Disordered" evidence="3">
    <location>
        <begin position="665"/>
        <end position="688"/>
    </location>
</feature>
<reference evidence="6 7" key="1">
    <citation type="journal article" date="2023" name="G3 (Bethesda)">
        <title>A chromosome-level genome assembly of Zasmidium syzygii isolated from banana leaves.</title>
        <authorList>
            <person name="van Westerhoven A.C."/>
            <person name="Mehrabi R."/>
            <person name="Talebi R."/>
            <person name="Steentjes M.B.F."/>
            <person name="Corcolon B."/>
            <person name="Chong P.A."/>
            <person name="Kema G.H.J."/>
            <person name="Seidl M.F."/>
        </authorList>
    </citation>
    <scope>NUCLEOTIDE SEQUENCE [LARGE SCALE GENOMIC DNA]</scope>
    <source>
        <strain evidence="6 7">P124</strain>
    </source>
</reference>
<dbReference type="PANTHER" id="PTHR43775">
    <property type="entry name" value="FATTY ACID SYNTHASE"/>
    <property type="match status" value="1"/>
</dbReference>
<name>A0ABR0E160_ZASCE</name>
<dbReference type="SUPFAM" id="SSF51735">
    <property type="entry name" value="NAD(P)-binding Rossmann-fold domains"/>
    <property type="match status" value="2"/>
</dbReference>
<dbReference type="Pfam" id="PF08659">
    <property type="entry name" value="KR"/>
    <property type="match status" value="1"/>
</dbReference>